<reference evidence="2 3" key="1">
    <citation type="journal article" date="2016" name="Nat. Commun.">
        <title>Thousands of microbial genomes shed light on interconnected biogeochemical processes in an aquifer system.</title>
        <authorList>
            <person name="Anantharaman K."/>
            <person name="Brown C.T."/>
            <person name="Hug L.A."/>
            <person name="Sharon I."/>
            <person name="Castelle C.J."/>
            <person name="Probst A.J."/>
            <person name="Thomas B.C."/>
            <person name="Singh A."/>
            <person name="Wilkins M.J."/>
            <person name="Karaoz U."/>
            <person name="Brodie E.L."/>
            <person name="Williams K.H."/>
            <person name="Hubbard S.S."/>
            <person name="Banfield J.F."/>
        </authorList>
    </citation>
    <scope>NUCLEOTIDE SEQUENCE [LARGE SCALE GENOMIC DNA]</scope>
    <source>
        <strain evidence="3">RIFCSPLOWO2_12_FULL_64_10</strain>
    </source>
</reference>
<accession>A0A1F6C9F1</accession>
<dbReference type="InterPro" id="IPR036237">
    <property type="entry name" value="Xyl_isomerase-like_sf"/>
</dbReference>
<name>A0A1F6C9F1_HANXR</name>
<dbReference type="PANTHER" id="PTHR12110">
    <property type="entry name" value="HYDROXYPYRUVATE ISOMERASE"/>
    <property type="match status" value="1"/>
</dbReference>
<comment type="caution">
    <text evidence="2">The sequence shown here is derived from an EMBL/GenBank/DDBJ whole genome shotgun (WGS) entry which is preliminary data.</text>
</comment>
<evidence type="ECO:0000313" key="3">
    <source>
        <dbReference type="Proteomes" id="UP000178606"/>
    </source>
</evidence>
<dbReference type="InterPro" id="IPR050312">
    <property type="entry name" value="IolE/XylAMocC-like"/>
</dbReference>
<proteinExistence type="predicted"/>
<feature type="domain" description="Xylose isomerase-like TIM barrel" evidence="1">
    <location>
        <begin position="17"/>
        <end position="267"/>
    </location>
</feature>
<sequence length="272" mass="29588">MPVGVFTSIGAGLGASLDAVKNLGVRTVHLHAPHGDMRSPEKAAEIRGQFADAGITVTVVFCGFEGESYETVPLVRQTIGLAPRATRAVRLKETLEVSDFAKALGVDVIAMHLGAVPEDSKDPEYPGIVEATRLVCEYCGRNGQRFHLETGQETADALLRFIEAVGRDNLAINFDPANMILYNAGEPISALKKLGRHVKSVHCKDAKKTRRPDQKWYEDCPLGTGDVGMETFIRTLKALGYEGPLTIEREYSADQAGDIAGAVRLLERLREI</sequence>
<evidence type="ECO:0000313" key="2">
    <source>
        <dbReference type="EMBL" id="OGG45804.1"/>
    </source>
</evidence>
<organism evidence="2 3">
    <name type="scientific">Handelsmanbacteria sp. (strain RIFCSPLOWO2_12_FULL_64_10)</name>
    <dbReference type="NCBI Taxonomy" id="1817868"/>
    <lineage>
        <taxon>Bacteria</taxon>
        <taxon>Candidatus Handelsmaniibacteriota</taxon>
    </lineage>
</organism>
<dbReference type="Proteomes" id="UP000178606">
    <property type="component" value="Unassembled WGS sequence"/>
</dbReference>
<gene>
    <name evidence="2" type="ORF">A3F84_12425</name>
</gene>
<dbReference type="Gene3D" id="3.20.20.150">
    <property type="entry name" value="Divalent-metal-dependent TIM barrel enzymes"/>
    <property type="match status" value="1"/>
</dbReference>
<dbReference type="SUPFAM" id="SSF51658">
    <property type="entry name" value="Xylose isomerase-like"/>
    <property type="match status" value="1"/>
</dbReference>
<dbReference type="AlphaFoldDB" id="A0A1F6C9F1"/>
<dbReference type="Pfam" id="PF01261">
    <property type="entry name" value="AP_endonuc_2"/>
    <property type="match status" value="1"/>
</dbReference>
<evidence type="ECO:0000259" key="1">
    <source>
        <dbReference type="Pfam" id="PF01261"/>
    </source>
</evidence>
<protein>
    <submittedName>
        <fullName evidence="2">Fe-S cluster assembly protein HesB</fullName>
    </submittedName>
</protein>
<dbReference type="EMBL" id="MFKF01000366">
    <property type="protein sequence ID" value="OGG45804.1"/>
    <property type="molecule type" value="Genomic_DNA"/>
</dbReference>
<dbReference type="InterPro" id="IPR013022">
    <property type="entry name" value="Xyl_isomerase-like_TIM-brl"/>
</dbReference>